<accession>A0A9P6MJM5</accession>
<keyword evidence="3" id="KW-1185">Reference proteome</keyword>
<gene>
    <name evidence="2" type="ORF">BGZ65_013020</name>
</gene>
<feature type="compositionally biased region" description="Polar residues" evidence="1">
    <location>
        <begin position="18"/>
        <end position="32"/>
    </location>
</feature>
<evidence type="ECO:0000256" key="1">
    <source>
        <dbReference type="SAM" id="MobiDB-lite"/>
    </source>
</evidence>
<dbReference type="EMBL" id="JAAAHW010000249">
    <property type="protein sequence ID" value="KAG0004630.1"/>
    <property type="molecule type" value="Genomic_DNA"/>
</dbReference>
<feature type="compositionally biased region" description="Acidic residues" evidence="1">
    <location>
        <begin position="55"/>
        <end position="85"/>
    </location>
</feature>
<reference evidence="2" key="1">
    <citation type="journal article" date="2020" name="Fungal Divers.">
        <title>Resolving the Mortierellaceae phylogeny through synthesis of multi-gene phylogenetics and phylogenomics.</title>
        <authorList>
            <person name="Vandepol N."/>
            <person name="Liber J."/>
            <person name="Desiro A."/>
            <person name="Na H."/>
            <person name="Kennedy M."/>
            <person name="Barry K."/>
            <person name="Grigoriev I.V."/>
            <person name="Miller A.N."/>
            <person name="O'Donnell K."/>
            <person name="Stajich J.E."/>
            <person name="Bonito G."/>
        </authorList>
    </citation>
    <scope>NUCLEOTIDE SEQUENCE</scope>
    <source>
        <strain evidence="2">MES-2147</strain>
    </source>
</reference>
<name>A0A9P6MJM5_9FUNG</name>
<dbReference type="AlphaFoldDB" id="A0A9P6MJM5"/>
<sequence length="91" mass="10619">MLYSSGRLLEELELGKQPSPQQHPSFKTTTQPELRGTVTRIINKTRRHHSYQPMQDDDDVEIEIEDTCDDDDDDDDNQDDKDEDQEQKNKG</sequence>
<proteinExistence type="predicted"/>
<protein>
    <submittedName>
        <fullName evidence="2">Uncharacterized protein</fullName>
    </submittedName>
</protein>
<feature type="non-terminal residue" evidence="2">
    <location>
        <position position="91"/>
    </location>
</feature>
<evidence type="ECO:0000313" key="3">
    <source>
        <dbReference type="Proteomes" id="UP000749646"/>
    </source>
</evidence>
<organism evidence="2 3">
    <name type="scientific">Modicella reniformis</name>
    <dbReference type="NCBI Taxonomy" id="1440133"/>
    <lineage>
        <taxon>Eukaryota</taxon>
        <taxon>Fungi</taxon>
        <taxon>Fungi incertae sedis</taxon>
        <taxon>Mucoromycota</taxon>
        <taxon>Mortierellomycotina</taxon>
        <taxon>Mortierellomycetes</taxon>
        <taxon>Mortierellales</taxon>
        <taxon>Mortierellaceae</taxon>
        <taxon>Modicella</taxon>
    </lineage>
</organism>
<feature type="region of interest" description="Disordered" evidence="1">
    <location>
        <begin position="1"/>
        <end position="91"/>
    </location>
</feature>
<comment type="caution">
    <text evidence="2">The sequence shown here is derived from an EMBL/GenBank/DDBJ whole genome shotgun (WGS) entry which is preliminary data.</text>
</comment>
<dbReference type="Proteomes" id="UP000749646">
    <property type="component" value="Unassembled WGS sequence"/>
</dbReference>
<evidence type="ECO:0000313" key="2">
    <source>
        <dbReference type="EMBL" id="KAG0004630.1"/>
    </source>
</evidence>